<accession>A0ABU9XKU0</accession>
<keyword evidence="6" id="KW-1185">Reference proteome</keyword>
<keyword evidence="3" id="KW-0472">Membrane</keyword>
<sequence>MSDQQKGHFYNLLSVLAMAIGPLISKFGLLHVSPAIAAILNVVTILMASYLVGVFSRKGITFYFEKEILMLAIFNSLGVIFMFISMNLLSPVEVGFLGRFYTVFAVLLSVVILKERLSKLEVLFITLAILGAFLFVEKGNGHSANGFGALFAVLYTFFFALTNIYIKKTLSEHKSSNSILFTNNCITLCFVVGYAFLSGELANGLTSLEGIGYIMIASLLTGFLGTILLYQALKYLRFSIANVTRAFSPVILAILSYPFFPIKITIKNSIGAVVLVGSIILLTVKPKAESGTRRARNKTGD</sequence>
<evidence type="ECO:0000256" key="3">
    <source>
        <dbReference type="SAM" id="Phobius"/>
    </source>
</evidence>
<feature type="transmembrane region" description="Helical" evidence="3">
    <location>
        <begin position="210"/>
        <end position="230"/>
    </location>
</feature>
<keyword evidence="3" id="KW-1133">Transmembrane helix</keyword>
<feature type="transmembrane region" description="Helical" evidence="3">
    <location>
        <begin position="148"/>
        <end position="166"/>
    </location>
</feature>
<organism evidence="5 6">
    <name type="scientific">Ornithinibacillus xuwenensis</name>
    <dbReference type="NCBI Taxonomy" id="3144668"/>
    <lineage>
        <taxon>Bacteria</taxon>
        <taxon>Bacillati</taxon>
        <taxon>Bacillota</taxon>
        <taxon>Bacilli</taxon>
        <taxon>Bacillales</taxon>
        <taxon>Bacillaceae</taxon>
        <taxon>Ornithinibacillus</taxon>
    </lineage>
</organism>
<feature type="transmembrane region" description="Helical" evidence="3">
    <location>
        <begin position="242"/>
        <end position="260"/>
    </location>
</feature>
<feature type="transmembrane region" description="Helical" evidence="3">
    <location>
        <begin position="266"/>
        <end position="284"/>
    </location>
</feature>
<dbReference type="Proteomes" id="UP001444625">
    <property type="component" value="Unassembled WGS sequence"/>
</dbReference>
<evidence type="ECO:0000313" key="6">
    <source>
        <dbReference type="Proteomes" id="UP001444625"/>
    </source>
</evidence>
<protein>
    <submittedName>
        <fullName evidence="5">DMT family transporter</fullName>
    </submittedName>
</protein>
<dbReference type="SUPFAM" id="SSF103481">
    <property type="entry name" value="Multidrug resistance efflux transporter EmrE"/>
    <property type="match status" value="2"/>
</dbReference>
<dbReference type="PANTHER" id="PTHR22911">
    <property type="entry name" value="ACYL-MALONYL CONDENSING ENZYME-RELATED"/>
    <property type="match status" value="1"/>
</dbReference>
<reference evidence="5 6" key="1">
    <citation type="submission" date="2024-05" db="EMBL/GenBank/DDBJ databases">
        <authorList>
            <person name="Haq I."/>
            <person name="Ullah Z."/>
            <person name="Ahmad R."/>
            <person name="Li M."/>
            <person name="Tong Y."/>
        </authorList>
    </citation>
    <scope>NUCLEOTIDE SEQUENCE [LARGE SCALE GENOMIC DNA]</scope>
    <source>
        <strain evidence="5 6">16A2E</strain>
    </source>
</reference>
<keyword evidence="3" id="KW-0812">Transmembrane</keyword>
<feature type="transmembrane region" description="Helical" evidence="3">
    <location>
        <begin position="35"/>
        <end position="56"/>
    </location>
</feature>
<gene>
    <name evidence="5" type="ORF">ABC228_17120</name>
</gene>
<name>A0ABU9XKU0_9BACI</name>
<proteinExistence type="inferred from homology"/>
<evidence type="ECO:0000256" key="2">
    <source>
        <dbReference type="ARBA" id="ARBA00007362"/>
    </source>
</evidence>
<feature type="transmembrane region" description="Helical" evidence="3">
    <location>
        <begin position="68"/>
        <end position="90"/>
    </location>
</feature>
<evidence type="ECO:0000259" key="4">
    <source>
        <dbReference type="Pfam" id="PF00892"/>
    </source>
</evidence>
<evidence type="ECO:0000256" key="1">
    <source>
        <dbReference type="ARBA" id="ARBA00004127"/>
    </source>
</evidence>
<evidence type="ECO:0000313" key="5">
    <source>
        <dbReference type="EMBL" id="MEN2768896.1"/>
    </source>
</evidence>
<dbReference type="RefSeq" id="WP_345826394.1">
    <property type="nucleotide sequence ID" value="NZ_JBDIML010000008.1"/>
</dbReference>
<feature type="domain" description="EamA" evidence="4">
    <location>
        <begin position="147"/>
        <end position="283"/>
    </location>
</feature>
<dbReference type="EMBL" id="JBDIML010000008">
    <property type="protein sequence ID" value="MEN2768896.1"/>
    <property type="molecule type" value="Genomic_DNA"/>
</dbReference>
<comment type="caution">
    <text evidence="5">The sequence shown here is derived from an EMBL/GenBank/DDBJ whole genome shotgun (WGS) entry which is preliminary data.</text>
</comment>
<feature type="transmembrane region" description="Helical" evidence="3">
    <location>
        <begin position="9"/>
        <end position="29"/>
    </location>
</feature>
<feature type="transmembrane region" description="Helical" evidence="3">
    <location>
        <begin position="120"/>
        <end position="136"/>
    </location>
</feature>
<feature type="transmembrane region" description="Helical" evidence="3">
    <location>
        <begin position="178"/>
        <end position="198"/>
    </location>
</feature>
<dbReference type="InterPro" id="IPR037185">
    <property type="entry name" value="EmrE-like"/>
</dbReference>
<comment type="subcellular location">
    <subcellularLocation>
        <location evidence="1">Endomembrane system</location>
        <topology evidence="1">Multi-pass membrane protein</topology>
    </subcellularLocation>
</comment>
<feature type="transmembrane region" description="Helical" evidence="3">
    <location>
        <begin position="96"/>
        <end position="113"/>
    </location>
</feature>
<dbReference type="Pfam" id="PF00892">
    <property type="entry name" value="EamA"/>
    <property type="match status" value="2"/>
</dbReference>
<feature type="domain" description="EamA" evidence="4">
    <location>
        <begin position="6"/>
        <end position="135"/>
    </location>
</feature>
<comment type="similarity">
    <text evidence="2">Belongs to the EamA transporter family.</text>
</comment>
<dbReference type="InterPro" id="IPR000620">
    <property type="entry name" value="EamA_dom"/>
</dbReference>